<feature type="signal peptide" evidence="1">
    <location>
        <begin position="1"/>
        <end position="30"/>
    </location>
</feature>
<feature type="domain" description="AB hydrolase-1" evidence="2">
    <location>
        <begin position="115"/>
        <end position="251"/>
    </location>
</feature>
<evidence type="ECO:0000256" key="1">
    <source>
        <dbReference type="SAM" id="SignalP"/>
    </source>
</evidence>
<dbReference type="Gene3D" id="3.40.50.1820">
    <property type="entry name" value="alpha/beta hydrolase"/>
    <property type="match status" value="1"/>
</dbReference>
<keyword evidence="1" id="KW-0732">Signal</keyword>
<proteinExistence type="predicted"/>
<gene>
    <name evidence="3" type="ORF">TH19_20775</name>
</gene>
<evidence type="ECO:0000313" key="4">
    <source>
        <dbReference type="Proteomes" id="UP000253226"/>
    </source>
</evidence>
<sequence>MVAPQTVKAGLTSLLLGTAFIIGAASGALAQYEPSGNPIMAPAPQTPFADYVHATRQQIRTVLKAGRFAHENKPFGPFDLEQVVDMRSPYSIAPDETACDIAGRDLAQGEKVGFLAVHGLTDSPYWLTDIRDQLRVQFPCAVFNGVILPGHGTAPADLTDVTYQDWLDTVRFGLDGFDSDITHIIPVGYSMGAALIGREVAERNNDPRISAMIMLSPGLAAKSEMAWLTPYVRYVKKWVGQATESDPVKYGSMAMNAAAEFHLVTEPYRDGSIAKSNVPLFAAISSDDQTVNPLVAVDYFCTKNDASIKHMIWYQGETNILDEHPKCDRIDVVSSSNDQMRTINHAHTAITMSPENPVYGLDGVIRDCGHYSDPADQLSCKTGTDTVYGERNLVESATPGTLRRGTFNPDFAAMMDKMVTFVSATLGTQKPQ</sequence>
<dbReference type="Proteomes" id="UP000253226">
    <property type="component" value="Unassembled WGS sequence"/>
</dbReference>
<dbReference type="AlphaFoldDB" id="A0A367VZ72"/>
<accession>A0A367VZ72</accession>
<dbReference type="EMBL" id="JPWF01000019">
    <property type="protein sequence ID" value="RCK31714.1"/>
    <property type="molecule type" value="Genomic_DNA"/>
</dbReference>
<dbReference type="RefSeq" id="WP_114104149.1">
    <property type="nucleotide sequence ID" value="NZ_JPWF01000019.1"/>
</dbReference>
<reference evidence="3 4" key="1">
    <citation type="submission" date="2014-07" db="EMBL/GenBank/DDBJ databases">
        <title>Draft genome sequence of Thalassospira profundimaris 35.</title>
        <authorList>
            <person name="Lai Q."/>
            <person name="Shao Z."/>
        </authorList>
    </citation>
    <scope>NUCLEOTIDE SEQUENCE [LARGE SCALE GENOMIC DNA]</scope>
    <source>
        <strain evidence="3 4">35</strain>
    </source>
</reference>
<dbReference type="SUPFAM" id="SSF53474">
    <property type="entry name" value="alpha/beta-Hydrolases"/>
    <property type="match status" value="1"/>
</dbReference>
<feature type="chain" id="PRO_5016786629" description="AB hydrolase-1 domain-containing protein" evidence="1">
    <location>
        <begin position="31"/>
        <end position="432"/>
    </location>
</feature>
<dbReference type="InterPro" id="IPR000073">
    <property type="entry name" value="AB_hydrolase_1"/>
</dbReference>
<protein>
    <recommendedName>
        <fullName evidence="2">AB hydrolase-1 domain-containing protein</fullName>
    </recommendedName>
</protein>
<evidence type="ECO:0000313" key="3">
    <source>
        <dbReference type="EMBL" id="RCK31714.1"/>
    </source>
</evidence>
<comment type="caution">
    <text evidence="3">The sequence shown here is derived from an EMBL/GenBank/DDBJ whole genome shotgun (WGS) entry which is preliminary data.</text>
</comment>
<name>A0A367VZ72_9PROT</name>
<dbReference type="InterPro" id="IPR029058">
    <property type="entry name" value="AB_hydrolase_fold"/>
</dbReference>
<evidence type="ECO:0000259" key="2">
    <source>
        <dbReference type="Pfam" id="PF12697"/>
    </source>
</evidence>
<dbReference type="Pfam" id="PF12697">
    <property type="entry name" value="Abhydrolase_6"/>
    <property type="match status" value="1"/>
</dbReference>
<dbReference type="OrthoDB" id="8476759at2"/>
<organism evidence="3 4">
    <name type="scientific">Thalassospira profundimaris</name>
    <dbReference type="NCBI Taxonomy" id="502049"/>
    <lineage>
        <taxon>Bacteria</taxon>
        <taxon>Pseudomonadati</taxon>
        <taxon>Pseudomonadota</taxon>
        <taxon>Alphaproteobacteria</taxon>
        <taxon>Rhodospirillales</taxon>
        <taxon>Thalassospiraceae</taxon>
        <taxon>Thalassospira</taxon>
    </lineage>
</organism>